<dbReference type="AlphaFoldDB" id="A0A2P2QRG3"/>
<accession>A0A2P2QRG3</accession>
<sequence length="26" mass="3094">MFIPVIICSHISLPSLRLMPIEWIKR</sequence>
<name>A0A2P2QRG3_RHIMU</name>
<reference evidence="1" key="1">
    <citation type="submission" date="2018-02" db="EMBL/GenBank/DDBJ databases">
        <title>Rhizophora mucronata_Transcriptome.</title>
        <authorList>
            <person name="Meera S.P."/>
            <person name="Sreeshan A."/>
            <person name="Augustine A."/>
        </authorList>
    </citation>
    <scope>NUCLEOTIDE SEQUENCE</scope>
    <source>
        <tissue evidence="1">Leaf</tissue>
    </source>
</reference>
<proteinExistence type="predicted"/>
<dbReference type="EMBL" id="GGEC01089069">
    <property type="protein sequence ID" value="MBX69553.1"/>
    <property type="molecule type" value="Transcribed_RNA"/>
</dbReference>
<organism evidence="1">
    <name type="scientific">Rhizophora mucronata</name>
    <name type="common">Asiatic mangrove</name>
    <dbReference type="NCBI Taxonomy" id="61149"/>
    <lineage>
        <taxon>Eukaryota</taxon>
        <taxon>Viridiplantae</taxon>
        <taxon>Streptophyta</taxon>
        <taxon>Embryophyta</taxon>
        <taxon>Tracheophyta</taxon>
        <taxon>Spermatophyta</taxon>
        <taxon>Magnoliopsida</taxon>
        <taxon>eudicotyledons</taxon>
        <taxon>Gunneridae</taxon>
        <taxon>Pentapetalae</taxon>
        <taxon>rosids</taxon>
        <taxon>fabids</taxon>
        <taxon>Malpighiales</taxon>
        <taxon>Rhizophoraceae</taxon>
        <taxon>Rhizophora</taxon>
    </lineage>
</organism>
<protein>
    <submittedName>
        <fullName evidence="1">Uncharacterized protein</fullName>
    </submittedName>
</protein>
<evidence type="ECO:0000313" key="1">
    <source>
        <dbReference type="EMBL" id="MBX69553.1"/>
    </source>
</evidence>